<organism evidence="1">
    <name type="scientific">viral metagenome</name>
    <dbReference type="NCBI Taxonomy" id="1070528"/>
    <lineage>
        <taxon>unclassified sequences</taxon>
        <taxon>metagenomes</taxon>
        <taxon>organismal metagenomes</taxon>
    </lineage>
</organism>
<protein>
    <submittedName>
        <fullName evidence="1">Uncharacterized protein</fullName>
    </submittedName>
</protein>
<accession>A0A6C0IGU2</accession>
<sequence length="439" mass="50101">MSESFDFNIDNYSTQDLISVFKLNNNYELTDLDKKAKEITLSVVSSNKSSKYKYDLIEFIQKAQELLIKVKNDDNNIIIKKNINTTDTKDENDIPNDNVGKIINPISSNPVLQRHKIPSNTSNAYNTHVKTANYIFNTQFRDNYFNSLSDECSFTLPGVIKNVVSINLAGIQLPNVTNSVSALKETNQIYIYENTTDLNAIVKIPSGNYDATTFPPVLEKAINEQVIGYHPARFTVSINDYDYKLNITNSDHTFTMNILKKKSSPDVLFNCVNNAFKYTNKINVNLDLVDEKKQIKPSEFFMTLGYLMGFRQFEYSGAKSYKAESPYDDSLQDYMFFELDDYNDSQIESTFGVFPTCFISKNILAVIPITTPKYVSSFDNNANFIYKTREYTSPINLKKISIKLLSQQGCLIFLHAVDFSFVLQVTTLYDNILPYNPAT</sequence>
<evidence type="ECO:0000313" key="1">
    <source>
        <dbReference type="EMBL" id="QHT92019.1"/>
    </source>
</evidence>
<reference evidence="1" key="1">
    <citation type="journal article" date="2020" name="Nature">
        <title>Giant virus diversity and host interactions through global metagenomics.</title>
        <authorList>
            <person name="Schulz F."/>
            <person name="Roux S."/>
            <person name="Paez-Espino D."/>
            <person name="Jungbluth S."/>
            <person name="Walsh D.A."/>
            <person name="Denef V.J."/>
            <person name="McMahon K.D."/>
            <person name="Konstantinidis K.T."/>
            <person name="Eloe-Fadrosh E.A."/>
            <person name="Kyrpides N.C."/>
            <person name="Woyke T."/>
        </authorList>
    </citation>
    <scope>NUCLEOTIDE SEQUENCE</scope>
    <source>
        <strain evidence="1">GVMAG-M-3300023184-86</strain>
    </source>
</reference>
<proteinExistence type="predicted"/>
<name>A0A6C0IGU2_9ZZZZ</name>
<dbReference type="AlphaFoldDB" id="A0A6C0IGU2"/>
<dbReference type="EMBL" id="MN740174">
    <property type="protein sequence ID" value="QHT92019.1"/>
    <property type="molecule type" value="Genomic_DNA"/>
</dbReference>